<accession>A0A8H3QP46</accession>
<dbReference type="GO" id="GO:0005886">
    <property type="term" value="C:plasma membrane"/>
    <property type="evidence" value="ECO:0007669"/>
    <property type="project" value="TreeGrafter"/>
</dbReference>
<proteinExistence type="predicted"/>
<protein>
    <submittedName>
        <fullName evidence="2">pH-response regulator protein palF/RIM8</fullName>
    </submittedName>
</protein>
<dbReference type="EMBL" id="BLAL01000162">
    <property type="protein sequence ID" value="GES86958.1"/>
    <property type="molecule type" value="Genomic_DNA"/>
</dbReference>
<dbReference type="Gene3D" id="2.60.40.640">
    <property type="match status" value="2"/>
</dbReference>
<evidence type="ECO:0000313" key="2">
    <source>
        <dbReference type="EMBL" id="GES86958.1"/>
    </source>
</evidence>
<feature type="domain" description="Arrestin C-terminal-like" evidence="1">
    <location>
        <begin position="35"/>
        <end position="165"/>
    </location>
</feature>
<sequence>MTLKLLNQYNFRHIWKAGGMTQKKLLKIILLIFNNNILLSVKKKNYFPGEEVRGAIIVQSSKTIKSSAVRLKLRGKVTSRDRDFFLFEKEVLIGEQLLVEKCLHFPFSFNLPTDIPSSCLFSGYAITYTLKAALQTVSWFSETFLRKCSTEIKILDDINIKNYPPPVIRPFQIEVKGKKKFRGFAHINIEISKGAIMRGQSVPIAIHIKHIAPIKNLEGVLIALYKRTKTISKNGKEETTRKVISSTILPILINPDTLETVINTKVTVPDKVPPTVNNARYFFISYSIEINVDLAIKKTIFETSSNSKVGKHSYAYLRKKMGKYNGYFNIPLVIGTTDNNSYDNDNYVNIHHHMRRPSEWTIGTIGSTINHPFDPSLLSALSLPNSYSNCHHYHNEDGDNYALSWDGTGTISPVPSAPSVDDFEVHDDFNIRYSS</sequence>
<dbReference type="OrthoDB" id="7785529at2759"/>
<comment type="caution">
    <text evidence="2">The sequence shown here is derived from an EMBL/GenBank/DDBJ whole genome shotgun (WGS) entry which is preliminary data.</text>
</comment>
<dbReference type="Pfam" id="PF02752">
    <property type="entry name" value="Arrestin_C"/>
    <property type="match status" value="1"/>
</dbReference>
<dbReference type="InterPro" id="IPR014752">
    <property type="entry name" value="Arrestin-like_C"/>
</dbReference>
<dbReference type="PANTHER" id="PTHR11188">
    <property type="entry name" value="ARRESTIN DOMAIN CONTAINING PROTEIN"/>
    <property type="match status" value="1"/>
</dbReference>
<dbReference type="GO" id="GO:0031625">
    <property type="term" value="F:ubiquitin protein ligase binding"/>
    <property type="evidence" value="ECO:0007669"/>
    <property type="project" value="TreeGrafter"/>
</dbReference>
<dbReference type="SUPFAM" id="SSF81296">
    <property type="entry name" value="E set domains"/>
    <property type="match status" value="1"/>
</dbReference>
<dbReference type="GO" id="GO:0070086">
    <property type="term" value="P:ubiquitin-dependent endocytosis"/>
    <property type="evidence" value="ECO:0007669"/>
    <property type="project" value="TreeGrafter"/>
</dbReference>
<name>A0A8H3QP46_9GLOM</name>
<dbReference type="SMART" id="SM01017">
    <property type="entry name" value="Arrestin_C"/>
    <property type="match status" value="2"/>
</dbReference>
<dbReference type="GO" id="GO:0030674">
    <property type="term" value="F:protein-macromolecule adaptor activity"/>
    <property type="evidence" value="ECO:0007669"/>
    <property type="project" value="TreeGrafter"/>
</dbReference>
<dbReference type="PANTHER" id="PTHR11188:SF161">
    <property type="entry name" value="PH-RESPONSE REGULATOR PROTEIN PALF_RIM8"/>
    <property type="match status" value="1"/>
</dbReference>
<reference evidence="2" key="1">
    <citation type="submission" date="2019-10" db="EMBL/GenBank/DDBJ databases">
        <title>Conservation and host-specific expression of non-tandemly repeated heterogenous ribosome RNA gene in arbuscular mycorrhizal fungi.</title>
        <authorList>
            <person name="Maeda T."/>
            <person name="Kobayashi Y."/>
            <person name="Nakagawa T."/>
            <person name="Ezawa T."/>
            <person name="Yamaguchi K."/>
            <person name="Bino T."/>
            <person name="Nishimoto Y."/>
            <person name="Shigenobu S."/>
            <person name="Kawaguchi M."/>
        </authorList>
    </citation>
    <scope>NUCLEOTIDE SEQUENCE</scope>
    <source>
        <strain evidence="2">HR1</strain>
    </source>
</reference>
<evidence type="ECO:0000313" key="3">
    <source>
        <dbReference type="Proteomes" id="UP000615446"/>
    </source>
</evidence>
<organism evidence="2 3">
    <name type="scientific">Rhizophagus clarus</name>
    <dbReference type="NCBI Taxonomy" id="94130"/>
    <lineage>
        <taxon>Eukaryota</taxon>
        <taxon>Fungi</taxon>
        <taxon>Fungi incertae sedis</taxon>
        <taxon>Mucoromycota</taxon>
        <taxon>Glomeromycotina</taxon>
        <taxon>Glomeromycetes</taxon>
        <taxon>Glomerales</taxon>
        <taxon>Glomeraceae</taxon>
        <taxon>Rhizophagus</taxon>
    </lineage>
</organism>
<dbReference type="Proteomes" id="UP000615446">
    <property type="component" value="Unassembled WGS sequence"/>
</dbReference>
<dbReference type="InterPro" id="IPR050357">
    <property type="entry name" value="Arrestin_domain-protein"/>
</dbReference>
<dbReference type="InterPro" id="IPR014756">
    <property type="entry name" value="Ig_E-set"/>
</dbReference>
<dbReference type="GO" id="GO:0005829">
    <property type="term" value="C:cytosol"/>
    <property type="evidence" value="ECO:0007669"/>
    <property type="project" value="TreeGrafter"/>
</dbReference>
<gene>
    <name evidence="2" type="ORF">RCL2_001398500</name>
</gene>
<dbReference type="AlphaFoldDB" id="A0A8H3QP46"/>
<feature type="domain" description="Arrestin C-terminal-like" evidence="1">
    <location>
        <begin position="181"/>
        <end position="339"/>
    </location>
</feature>
<dbReference type="InterPro" id="IPR011022">
    <property type="entry name" value="Arrestin_C-like"/>
</dbReference>
<evidence type="ECO:0000259" key="1">
    <source>
        <dbReference type="SMART" id="SM01017"/>
    </source>
</evidence>